<evidence type="ECO:0000256" key="12">
    <source>
        <dbReference type="PIRSR" id="PIRSR000207-1"/>
    </source>
</evidence>
<dbReference type="Proteomes" id="UP000531594">
    <property type="component" value="Unassembled WGS sequence"/>
</dbReference>
<keyword evidence="4" id="KW-0285">Flavoprotein</keyword>
<feature type="binding site" evidence="12">
    <location>
        <position position="344"/>
    </location>
    <ligand>
        <name>FAD</name>
        <dbReference type="ChEBI" id="CHEBI:57692"/>
    </ligand>
</feature>
<keyword evidence="3" id="KW-0028">Amino-acid biosynthesis</keyword>
<keyword evidence="2" id="KW-0813">Transport</keyword>
<comment type="caution">
    <text evidence="15">The sequence shown here is derived from an EMBL/GenBank/DDBJ whole genome shotgun (WGS) entry which is preliminary data.</text>
</comment>
<dbReference type="Pfam" id="PF00667">
    <property type="entry name" value="FAD_binding_1"/>
    <property type="match status" value="1"/>
</dbReference>
<dbReference type="SUPFAM" id="SSF52218">
    <property type="entry name" value="Flavoproteins"/>
    <property type="match status" value="1"/>
</dbReference>
<dbReference type="GO" id="GO:0019344">
    <property type="term" value="P:cysteine biosynthetic process"/>
    <property type="evidence" value="ECO:0007669"/>
    <property type="project" value="UniProtKB-KW"/>
</dbReference>
<dbReference type="Pfam" id="PF00258">
    <property type="entry name" value="Flavodoxin_1"/>
    <property type="match status" value="1"/>
</dbReference>
<dbReference type="Pfam" id="PF00175">
    <property type="entry name" value="NAD_binding_1"/>
    <property type="match status" value="1"/>
</dbReference>
<evidence type="ECO:0000259" key="14">
    <source>
        <dbReference type="PROSITE" id="PS51384"/>
    </source>
</evidence>
<dbReference type="PANTHER" id="PTHR19384:SF128">
    <property type="entry name" value="NADPH OXIDOREDUCTASE A"/>
    <property type="match status" value="1"/>
</dbReference>
<dbReference type="PROSITE" id="PS50902">
    <property type="entry name" value="FLAVODOXIN_LIKE"/>
    <property type="match status" value="1"/>
</dbReference>
<dbReference type="InterPro" id="IPR001433">
    <property type="entry name" value="OxRdtase_FAD/NAD-bd"/>
</dbReference>
<organism evidence="15 16">
    <name type="scientific">Bacillus benzoevorans</name>
    <dbReference type="NCBI Taxonomy" id="1456"/>
    <lineage>
        <taxon>Bacteria</taxon>
        <taxon>Bacillati</taxon>
        <taxon>Bacillota</taxon>
        <taxon>Bacilli</taxon>
        <taxon>Bacillales</taxon>
        <taxon>Bacillaceae</taxon>
        <taxon>Bacillus</taxon>
    </lineage>
</organism>
<dbReference type="GO" id="GO:0016651">
    <property type="term" value="F:oxidoreductase activity, acting on NAD(P)H"/>
    <property type="evidence" value="ECO:0007669"/>
    <property type="project" value="UniProtKB-ARBA"/>
</dbReference>
<evidence type="ECO:0000313" key="15">
    <source>
        <dbReference type="EMBL" id="MBB6443904.1"/>
    </source>
</evidence>
<evidence type="ECO:0000256" key="4">
    <source>
        <dbReference type="ARBA" id="ARBA00022630"/>
    </source>
</evidence>
<feature type="binding site" evidence="12">
    <location>
        <begin position="550"/>
        <end position="554"/>
    </location>
    <ligand>
        <name>NADP(+)</name>
        <dbReference type="ChEBI" id="CHEBI:58349"/>
    </ligand>
</feature>
<dbReference type="EC" id="1.8.1.2" evidence="1"/>
<dbReference type="PROSITE" id="PS51384">
    <property type="entry name" value="FAD_FR"/>
    <property type="match status" value="1"/>
</dbReference>
<dbReference type="Gene3D" id="2.40.30.10">
    <property type="entry name" value="Translation factors"/>
    <property type="match status" value="1"/>
</dbReference>
<dbReference type="PRINTS" id="PR00369">
    <property type="entry name" value="FLAVODOXIN"/>
</dbReference>
<dbReference type="InterPro" id="IPR023173">
    <property type="entry name" value="NADPH_Cyt_P450_Rdtase_alpha"/>
</dbReference>
<accession>A0A7X0HNE3</accession>
<dbReference type="GO" id="GO:0010181">
    <property type="term" value="F:FMN binding"/>
    <property type="evidence" value="ECO:0007669"/>
    <property type="project" value="InterPro"/>
</dbReference>
<feature type="domain" description="Flavodoxin-like" evidence="13">
    <location>
        <begin position="85"/>
        <end position="223"/>
    </location>
</feature>
<dbReference type="InterPro" id="IPR001709">
    <property type="entry name" value="Flavoprot_Pyr_Nucl_cyt_Rdtase"/>
</dbReference>
<evidence type="ECO:0000256" key="7">
    <source>
        <dbReference type="ARBA" id="ARBA00022857"/>
    </source>
</evidence>
<evidence type="ECO:0000313" key="16">
    <source>
        <dbReference type="Proteomes" id="UP000531594"/>
    </source>
</evidence>
<comment type="catalytic activity">
    <reaction evidence="11">
        <text>hydrogen sulfide + 3 NADP(+) + 3 H2O = sulfite + 3 NADPH + 4 H(+)</text>
        <dbReference type="Rhea" id="RHEA:13801"/>
        <dbReference type="ChEBI" id="CHEBI:15377"/>
        <dbReference type="ChEBI" id="CHEBI:15378"/>
        <dbReference type="ChEBI" id="CHEBI:17359"/>
        <dbReference type="ChEBI" id="CHEBI:29919"/>
        <dbReference type="ChEBI" id="CHEBI:57783"/>
        <dbReference type="ChEBI" id="CHEBI:58349"/>
        <dbReference type="EC" id="1.8.1.2"/>
    </reaction>
</comment>
<dbReference type="GO" id="GO:0004783">
    <property type="term" value="F:sulfite reductase (NADPH) activity"/>
    <property type="evidence" value="ECO:0007669"/>
    <property type="project" value="UniProtKB-EC"/>
</dbReference>
<feature type="binding site" evidence="12">
    <location>
        <position position="435"/>
    </location>
    <ligand>
        <name>FAD</name>
        <dbReference type="ChEBI" id="CHEBI:57692"/>
    </ligand>
</feature>
<evidence type="ECO:0000256" key="2">
    <source>
        <dbReference type="ARBA" id="ARBA00022448"/>
    </source>
</evidence>
<dbReference type="SUPFAM" id="SSF63380">
    <property type="entry name" value="Riboflavin synthase domain-like"/>
    <property type="match status" value="1"/>
</dbReference>
<keyword evidence="16" id="KW-1185">Reference proteome</keyword>
<sequence length="624" mass="69924">MQLSVLNSPFNQEQAELLNRLLPTLTESQKLWICGFLAASQSASQTYAAQSVPQAAATLELLEKIESPVTELEKQETLPSISNKVTILYGSQSGNAQGMAKKVGQTLEGRGLEVTVSSMSDFKPNQLKKVQNLLLVVSTHGDGEPPDNAISFHEFLHGKRAPKLDELHYSVLALGDQSYDQFCQTGKDFDKRLQELGASPIYPRVDCDVDYDEQANKWLEGILAFFSENETNSSASAGEVKAVISAQASNYSRQNPFKAEVLENLNLNGRGSNKETRHLELSLEGSGFTYEPGDALGIYPENDPALVELLLQELHFNASEKVAVNQEGEVLPLKEALTTYFEITALTKVLLQNAANLTGNKELQELVSSENKENLKEYMAGRDLLDLVRNYGPWDVTAQQFVSILRKIPARLYSISSSFAANPEEVHVTIGAVRYEAHGREHKGVCSCYAAERLEPGDKISVFVQSNGNFKLPENPETPIIMIGPGTGVAPFRSFMQEREEQGAQGKSWMFFGDQHFVTDFLYQTEWQKWLKDGVLTRMDVAFSRDTEEKIYVQHRLLERSKEVYQWLEEGAVLFICGDKDRMARDVENTLVEIIEKESGSSREQAAAYLNELKQQKRYQRDVY</sequence>
<evidence type="ECO:0000256" key="6">
    <source>
        <dbReference type="ARBA" id="ARBA00022827"/>
    </source>
</evidence>
<feature type="binding site" evidence="12">
    <location>
        <begin position="429"/>
        <end position="431"/>
    </location>
    <ligand>
        <name>FAD</name>
        <dbReference type="ChEBI" id="CHEBI:57692"/>
    </ligand>
</feature>
<dbReference type="Gene3D" id="3.40.50.360">
    <property type="match status" value="1"/>
</dbReference>
<dbReference type="NCBIfam" id="TIGR01931">
    <property type="entry name" value="cysJ"/>
    <property type="match status" value="1"/>
</dbReference>
<dbReference type="RefSeq" id="WP_184522412.1">
    <property type="nucleotide sequence ID" value="NZ_JACHGK010000001.1"/>
</dbReference>
<dbReference type="SUPFAM" id="SSF52343">
    <property type="entry name" value="Ferredoxin reductase-like, C-terminal NADP-linked domain"/>
    <property type="match status" value="1"/>
</dbReference>
<comment type="cofactor">
    <cofactor evidence="12">
        <name>FMN</name>
        <dbReference type="ChEBI" id="CHEBI:58210"/>
    </cofactor>
    <text evidence="12">Binds 1 FMN per subunit.</text>
</comment>
<keyword evidence="8" id="KW-0249">Electron transport</keyword>
<keyword evidence="9 15" id="KW-0560">Oxidoreductase</keyword>
<comment type="cofactor">
    <cofactor evidence="12">
        <name>FAD</name>
        <dbReference type="ChEBI" id="CHEBI:57692"/>
    </cofactor>
    <text evidence="12">Binds 1 FAD per subunit.</text>
</comment>
<dbReference type="InterPro" id="IPR001094">
    <property type="entry name" value="Flavdoxin-like"/>
</dbReference>
<keyword evidence="10" id="KW-0198">Cysteine biosynthesis</keyword>
<feature type="binding site" evidence="12">
    <location>
        <begin position="138"/>
        <end position="141"/>
    </location>
    <ligand>
        <name>FMN</name>
        <dbReference type="ChEBI" id="CHEBI:58210"/>
    </ligand>
</feature>
<dbReference type="InterPro" id="IPR008254">
    <property type="entry name" value="Flavodoxin/NO_synth"/>
</dbReference>
<dbReference type="InterPro" id="IPR003097">
    <property type="entry name" value="CysJ-like_FAD-binding"/>
</dbReference>
<dbReference type="PANTHER" id="PTHR19384">
    <property type="entry name" value="NITRIC OXIDE SYNTHASE-RELATED"/>
    <property type="match status" value="1"/>
</dbReference>
<proteinExistence type="predicted"/>
<dbReference type="FunFam" id="3.40.50.80:FF:000001">
    <property type="entry name" value="NADPH--cytochrome P450 reductase 1"/>
    <property type="match status" value="1"/>
</dbReference>
<dbReference type="PIRSF" id="PIRSF000207">
    <property type="entry name" value="SiR-FP_CysJ"/>
    <property type="match status" value="1"/>
</dbReference>
<dbReference type="GO" id="GO:0050660">
    <property type="term" value="F:flavin adenine dinucleotide binding"/>
    <property type="evidence" value="ECO:0007669"/>
    <property type="project" value="InterPro"/>
</dbReference>
<evidence type="ECO:0000256" key="1">
    <source>
        <dbReference type="ARBA" id="ARBA00012604"/>
    </source>
</evidence>
<feature type="binding site" evidence="12">
    <location>
        <begin position="544"/>
        <end position="545"/>
    </location>
    <ligand>
        <name>NADP(+)</name>
        <dbReference type="ChEBI" id="CHEBI:58349"/>
    </ligand>
</feature>
<feature type="domain" description="FAD-binding FR-type" evidence="14">
    <location>
        <begin position="254"/>
        <end position="473"/>
    </location>
</feature>
<dbReference type="InterPro" id="IPR029039">
    <property type="entry name" value="Flavoprotein-like_sf"/>
</dbReference>
<feature type="binding site" evidence="12">
    <location>
        <begin position="174"/>
        <end position="183"/>
    </location>
    <ligand>
        <name>FMN</name>
        <dbReference type="ChEBI" id="CHEBI:58210"/>
    </ligand>
</feature>
<evidence type="ECO:0000256" key="8">
    <source>
        <dbReference type="ARBA" id="ARBA00022982"/>
    </source>
</evidence>
<dbReference type="GO" id="GO:0005829">
    <property type="term" value="C:cytosol"/>
    <property type="evidence" value="ECO:0007669"/>
    <property type="project" value="TreeGrafter"/>
</dbReference>
<dbReference type="InterPro" id="IPR010199">
    <property type="entry name" value="CysJ"/>
</dbReference>
<dbReference type="InterPro" id="IPR017938">
    <property type="entry name" value="Riboflavin_synthase-like_b-brl"/>
</dbReference>
<keyword evidence="6 12" id="KW-0274">FAD</keyword>
<dbReference type="Gene3D" id="1.20.990.10">
    <property type="entry name" value="NADPH-cytochrome p450 Reductase, Chain A, domain 3"/>
    <property type="match status" value="1"/>
</dbReference>
<dbReference type="EMBL" id="JACHGK010000001">
    <property type="protein sequence ID" value="MBB6443904.1"/>
    <property type="molecule type" value="Genomic_DNA"/>
</dbReference>
<feature type="binding site" evidence="12">
    <location>
        <position position="586"/>
    </location>
    <ligand>
        <name>NADP(+)</name>
        <dbReference type="ChEBI" id="CHEBI:58349"/>
    </ligand>
</feature>
<dbReference type="Gene3D" id="3.40.50.80">
    <property type="entry name" value="Nucleotide-binding domain of ferredoxin-NADP reductase (FNR) module"/>
    <property type="match status" value="1"/>
</dbReference>
<evidence type="ECO:0000256" key="10">
    <source>
        <dbReference type="ARBA" id="ARBA00023192"/>
    </source>
</evidence>
<dbReference type="PRINTS" id="PR00371">
    <property type="entry name" value="FPNCR"/>
</dbReference>
<name>A0A7X0HNE3_9BACI</name>
<dbReference type="NCBIfam" id="NF004859">
    <property type="entry name" value="PRK06214.1"/>
    <property type="match status" value="1"/>
</dbReference>
<feature type="binding site" evidence="12">
    <location>
        <begin position="411"/>
        <end position="414"/>
    </location>
    <ligand>
        <name>FAD</name>
        <dbReference type="ChEBI" id="CHEBI:57692"/>
    </ligand>
</feature>
<dbReference type="AlphaFoldDB" id="A0A7X0HNE3"/>
<reference evidence="15 16" key="1">
    <citation type="submission" date="2020-08" db="EMBL/GenBank/DDBJ databases">
        <title>Genomic Encyclopedia of Type Strains, Phase IV (KMG-IV): sequencing the most valuable type-strain genomes for metagenomic binning, comparative biology and taxonomic classification.</title>
        <authorList>
            <person name="Goeker M."/>
        </authorList>
    </citation>
    <scope>NUCLEOTIDE SEQUENCE [LARGE SCALE GENOMIC DNA]</scope>
    <source>
        <strain evidence="15 16">DSM 5391</strain>
    </source>
</reference>
<dbReference type="InterPro" id="IPR039261">
    <property type="entry name" value="FNR_nucleotide-bd"/>
</dbReference>
<evidence type="ECO:0000256" key="11">
    <source>
        <dbReference type="ARBA" id="ARBA00052219"/>
    </source>
</evidence>
<keyword evidence="7 12" id="KW-0521">NADP</keyword>
<gene>
    <name evidence="15" type="ORF">HNR53_000492</name>
</gene>
<evidence type="ECO:0000259" key="13">
    <source>
        <dbReference type="PROSITE" id="PS50902"/>
    </source>
</evidence>
<dbReference type="CDD" id="cd06199">
    <property type="entry name" value="SiR"/>
    <property type="match status" value="1"/>
</dbReference>
<evidence type="ECO:0000256" key="5">
    <source>
        <dbReference type="ARBA" id="ARBA00022643"/>
    </source>
</evidence>
<evidence type="ECO:0000256" key="3">
    <source>
        <dbReference type="ARBA" id="ARBA00022605"/>
    </source>
</evidence>
<keyword evidence="5 12" id="KW-0288">FMN</keyword>
<feature type="binding site" evidence="12">
    <location>
        <position position="624"/>
    </location>
    <ligand>
        <name>FAD</name>
        <dbReference type="ChEBI" id="CHEBI:57692"/>
    </ligand>
</feature>
<feature type="binding site" evidence="12">
    <location>
        <begin position="444"/>
        <end position="447"/>
    </location>
    <ligand>
        <name>FAD</name>
        <dbReference type="ChEBI" id="CHEBI:57692"/>
    </ligand>
</feature>
<dbReference type="InterPro" id="IPR017927">
    <property type="entry name" value="FAD-bd_FR_type"/>
</dbReference>
<protein>
    <recommendedName>
        <fullName evidence="1">assimilatory sulfite reductase (NADPH)</fullName>
        <ecNumber evidence="1">1.8.1.2</ecNumber>
    </recommendedName>
</protein>
<evidence type="ECO:0000256" key="9">
    <source>
        <dbReference type="ARBA" id="ARBA00023002"/>
    </source>
</evidence>